<protein>
    <submittedName>
        <fullName evidence="5">HIT family protein</fullName>
        <ecNumber evidence="5">2.1.1.-</ecNumber>
    </submittedName>
</protein>
<dbReference type="InterPro" id="IPR011146">
    <property type="entry name" value="HIT-like"/>
</dbReference>
<accession>A0ABD5NKB0</accession>
<dbReference type="SUPFAM" id="SSF54197">
    <property type="entry name" value="HIT-like"/>
    <property type="match status" value="1"/>
</dbReference>
<feature type="short sequence motif" description="Histidine triad motif" evidence="2 3">
    <location>
        <begin position="97"/>
        <end position="101"/>
    </location>
</feature>
<keyword evidence="6" id="KW-1185">Reference proteome</keyword>
<evidence type="ECO:0000256" key="1">
    <source>
        <dbReference type="PIRSR" id="PIRSR601310-1"/>
    </source>
</evidence>
<dbReference type="AlphaFoldDB" id="A0ABD5NKB0"/>
<evidence type="ECO:0000259" key="4">
    <source>
        <dbReference type="PROSITE" id="PS51084"/>
    </source>
</evidence>
<gene>
    <name evidence="5" type="ORF">ACFOUR_03640</name>
</gene>
<keyword evidence="5" id="KW-0489">Methyltransferase</keyword>
<name>A0ABD5NKB0_9EURY</name>
<feature type="domain" description="HIT" evidence="4">
    <location>
        <begin position="6"/>
        <end position="112"/>
    </location>
</feature>
<dbReference type="Gene3D" id="3.30.428.10">
    <property type="entry name" value="HIT-like"/>
    <property type="match status" value="1"/>
</dbReference>
<dbReference type="Proteomes" id="UP001595846">
    <property type="component" value="Unassembled WGS sequence"/>
</dbReference>
<keyword evidence="5" id="KW-0808">Transferase</keyword>
<evidence type="ECO:0000256" key="3">
    <source>
        <dbReference type="PROSITE-ProRule" id="PRU00464"/>
    </source>
</evidence>
<feature type="active site" description="Tele-AMP-histidine intermediate" evidence="1">
    <location>
        <position position="99"/>
    </location>
</feature>
<dbReference type="EMBL" id="JBHSAQ010000002">
    <property type="protein sequence ID" value="MFC3957468.1"/>
    <property type="molecule type" value="Genomic_DNA"/>
</dbReference>
<organism evidence="5 6">
    <name type="scientific">Halovivax cerinus</name>
    <dbReference type="NCBI Taxonomy" id="1487865"/>
    <lineage>
        <taxon>Archaea</taxon>
        <taxon>Methanobacteriati</taxon>
        <taxon>Methanobacteriota</taxon>
        <taxon>Stenosarchaea group</taxon>
        <taxon>Halobacteria</taxon>
        <taxon>Halobacteriales</taxon>
        <taxon>Natrialbaceae</taxon>
        <taxon>Halovivax</taxon>
    </lineage>
</organism>
<evidence type="ECO:0000313" key="5">
    <source>
        <dbReference type="EMBL" id="MFC3957468.1"/>
    </source>
</evidence>
<dbReference type="InterPro" id="IPR001310">
    <property type="entry name" value="Histidine_triad_HIT"/>
</dbReference>
<dbReference type="PROSITE" id="PS51084">
    <property type="entry name" value="HIT_2"/>
    <property type="match status" value="1"/>
</dbReference>
<dbReference type="PRINTS" id="PR00332">
    <property type="entry name" value="HISTRIAD"/>
</dbReference>
<evidence type="ECO:0000256" key="2">
    <source>
        <dbReference type="PIRSR" id="PIRSR601310-3"/>
    </source>
</evidence>
<dbReference type="GeneID" id="73902830"/>
<evidence type="ECO:0000313" key="6">
    <source>
        <dbReference type="Proteomes" id="UP001595846"/>
    </source>
</evidence>
<dbReference type="Pfam" id="PF01230">
    <property type="entry name" value="HIT"/>
    <property type="match status" value="1"/>
</dbReference>
<reference evidence="5 6" key="1">
    <citation type="journal article" date="2019" name="Int. J. Syst. Evol. Microbiol.">
        <title>The Global Catalogue of Microorganisms (GCM) 10K type strain sequencing project: providing services to taxonomists for standard genome sequencing and annotation.</title>
        <authorList>
            <consortium name="The Broad Institute Genomics Platform"/>
            <consortium name="The Broad Institute Genome Sequencing Center for Infectious Disease"/>
            <person name="Wu L."/>
            <person name="Ma J."/>
        </authorList>
    </citation>
    <scope>NUCLEOTIDE SEQUENCE [LARGE SCALE GENOMIC DNA]</scope>
    <source>
        <strain evidence="5 6">IBRC-M 10256</strain>
    </source>
</reference>
<dbReference type="GO" id="GO:0008168">
    <property type="term" value="F:methyltransferase activity"/>
    <property type="evidence" value="ECO:0007669"/>
    <property type="project" value="UniProtKB-KW"/>
</dbReference>
<dbReference type="GO" id="GO:0032259">
    <property type="term" value="P:methylation"/>
    <property type="evidence" value="ECO:0007669"/>
    <property type="project" value="UniProtKB-KW"/>
</dbReference>
<comment type="caution">
    <text evidence="5">The sequence shown here is derived from an EMBL/GenBank/DDBJ whole genome shotgun (WGS) entry which is preliminary data.</text>
</comment>
<dbReference type="EC" id="2.1.1.-" evidence="5"/>
<dbReference type="InterPro" id="IPR036265">
    <property type="entry name" value="HIT-like_sf"/>
</dbReference>
<dbReference type="PANTHER" id="PTHR46648">
    <property type="entry name" value="HIT FAMILY PROTEIN 1"/>
    <property type="match status" value="1"/>
</dbReference>
<proteinExistence type="predicted"/>
<dbReference type="RefSeq" id="WP_256533696.1">
    <property type="nucleotide sequence ID" value="NZ_CP101824.1"/>
</dbReference>
<dbReference type="PANTHER" id="PTHR46648:SF1">
    <property type="entry name" value="ADENOSINE 5'-MONOPHOSPHORAMIDASE HNT1"/>
    <property type="match status" value="1"/>
</dbReference>
<sequence>MEADCPFCEIVAGRGDAAEVYRTDETVAFLDANPAVDGHTLVIPTSHHTEIATAPEPTRQAVFDAVGHVSDALEQALDPDGFSVFHTSGPLVGRIDHAHVHVLPRSGDDGISLSLERDSLEAEQAETLAARIRSNS</sequence>